<keyword evidence="4" id="KW-0804">Transcription</keyword>
<keyword evidence="5" id="KW-0539">Nucleus</keyword>
<keyword evidence="9" id="KW-1185">Reference proteome</keyword>
<dbReference type="Gene3D" id="4.10.240.10">
    <property type="entry name" value="Zn(2)-C6 fungal-type DNA-binding domain"/>
    <property type="match status" value="1"/>
</dbReference>
<dbReference type="InterPro" id="IPR051711">
    <property type="entry name" value="Stress_Response_Reg"/>
</dbReference>
<name>A0A8E2JL81_9PEZI</name>
<comment type="subcellular location">
    <subcellularLocation>
        <location evidence="1">Nucleus</location>
    </subcellularLocation>
</comment>
<dbReference type="GO" id="GO:0043565">
    <property type="term" value="F:sequence-specific DNA binding"/>
    <property type="evidence" value="ECO:0007669"/>
    <property type="project" value="TreeGrafter"/>
</dbReference>
<gene>
    <name evidence="8" type="ORF">K432DRAFT_438786</name>
</gene>
<evidence type="ECO:0000256" key="2">
    <source>
        <dbReference type="ARBA" id="ARBA00023015"/>
    </source>
</evidence>
<dbReference type="GO" id="GO:0008270">
    <property type="term" value="F:zinc ion binding"/>
    <property type="evidence" value="ECO:0007669"/>
    <property type="project" value="InterPro"/>
</dbReference>
<dbReference type="PROSITE" id="PS00463">
    <property type="entry name" value="ZN2_CY6_FUNGAL_1"/>
    <property type="match status" value="1"/>
</dbReference>
<feature type="compositionally biased region" description="Polar residues" evidence="6">
    <location>
        <begin position="200"/>
        <end position="211"/>
    </location>
</feature>
<protein>
    <recommendedName>
        <fullName evidence="7">Zn(2)-C6 fungal-type domain-containing protein</fullName>
    </recommendedName>
</protein>
<evidence type="ECO:0000256" key="6">
    <source>
        <dbReference type="SAM" id="MobiDB-lite"/>
    </source>
</evidence>
<dbReference type="Proteomes" id="UP000250266">
    <property type="component" value="Unassembled WGS sequence"/>
</dbReference>
<evidence type="ECO:0000313" key="8">
    <source>
        <dbReference type="EMBL" id="OCK86104.1"/>
    </source>
</evidence>
<feature type="compositionally biased region" description="Low complexity" evidence="6">
    <location>
        <begin position="81"/>
        <end position="97"/>
    </location>
</feature>
<feature type="region of interest" description="Disordered" evidence="6">
    <location>
        <begin position="245"/>
        <end position="264"/>
    </location>
</feature>
<accession>A0A8E2JL81</accession>
<dbReference type="PRINTS" id="PR00755">
    <property type="entry name" value="AFLATOXINBRP"/>
</dbReference>
<dbReference type="InterPro" id="IPR001138">
    <property type="entry name" value="Zn2Cys6_DnaBD"/>
</dbReference>
<evidence type="ECO:0000256" key="5">
    <source>
        <dbReference type="ARBA" id="ARBA00023242"/>
    </source>
</evidence>
<feature type="domain" description="Zn(2)-C6 fungal-type" evidence="7">
    <location>
        <begin position="25"/>
        <end position="55"/>
    </location>
</feature>
<dbReference type="InterPro" id="IPR036864">
    <property type="entry name" value="Zn2-C6_fun-type_DNA-bd_sf"/>
</dbReference>
<feature type="region of interest" description="Disordered" evidence="6">
    <location>
        <begin position="197"/>
        <end position="228"/>
    </location>
</feature>
<evidence type="ECO:0000313" key="9">
    <source>
        <dbReference type="Proteomes" id="UP000250266"/>
    </source>
</evidence>
<dbReference type="GO" id="GO:0000981">
    <property type="term" value="F:DNA-binding transcription factor activity, RNA polymerase II-specific"/>
    <property type="evidence" value="ECO:0007669"/>
    <property type="project" value="InterPro"/>
</dbReference>
<dbReference type="SUPFAM" id="SSF57701">
    <property type="entry name" value="Zn2/Cys6 DNA-binding domain"/>
    <property type="match status" value="1"/>
</dbReference>
<feature type="compositionally biased region" description="Polar residues" evidence="6">
    <location>
        <begin position="1"/>
        <end position="12"/>
    </location>
</feature>
<feature type="region of interest" description="Disordered" evidence="6">
    <location>
        <begin position="77"/>
        <end position="109"/>
    </location>
</feature>
<organism evidence="8 9">
    <name type="scientific">Lepidopterella palustris CBS 459.81</name>
    <dbReference type="NCBI Taxonomy" id="1314670"/>
    <lineage>
        <taxon>Eukaryota</taxon>
        <taxon>Fungi</taxon>
        <taxon>Dikarya</taxon>
        <taxon>Ascomycota</taxon>
        <taxon>Pezizomycotina</taxon>
        <taxon>Dothideomycetes</taxon>
        <taxon>Pleosporomycetidae</taxon>
        <taxon>Mytilinidiales</taxon>
        <taxon>Argynnaceae</taxon>
        <taxon>Lepidopterella</taxon>
    </lineage>
</organism>
<feature type="region of interest" description="Disordered" evidence="6">
    <location>
        <begin position="1"/>
        <end position="21"/>
    </location>
</feature>
<dbReference type="PROSITE" id="PS50048">
    <property type="entry name" value="ZN2_CY6_FUNGAL_2"/>
    <property type="match status" value="1"/>
</dbReference>
<dbReference type="GO" id="GO:0005634">
    <property type="term" value="C:nucleus"/>
    <property type="evidence" value="ECO:0007669"/>
    <property type="project" value="UniProtKB-SubCell"/>
</dbReference>
<reference evidence="8 9" key="1">
    <citation type="journal article" date="2016" name="Nat. Commun.">
        <title>Ectomycorrhizal ecology is imprinted in the genome of the dominant symbiotic fungus Cenococcum geophilum.</title>
        <authorList>
            <consortium name="DOE Joint Genome Institute"/>
            <person name="Peter M."/>
            <person name="Kohler A."/>
            <person name="Ohm R.A."/>
            <person name="Kuo A."/>
            <person name="Krutzmann J."/>
            <person name="Morin E."/>
            <person name="Arend M."/>
            <person name="Barry K.W."/>
            <person name="Binder M."/>
            <person name="Choi C."/>
            <person name="Clum A."/>
            <person name="Copeland A."/>
            <person name="Grisel N."/>
            <person name="Haridas S."/>
            <person name="Kipfer T."/>
            <person name="LaButti K."/>
            <person name="Lindquist E."/>
            <person name="Lipzen A."/>
            <person name="Maire R."/>
            <person name="Meier B."/>
            <person name="Mihaltcheva S."/>
            <person name="Molinier V."/>
            <person name="Murat C."/>
            <person name="Poggeler S."/>
            <person name="Quandt C.A."/>
            <person name="Sperisen C."/>
            <person name="Tritt A."/>
            <person name="Tisserant E."/>
            <person name="Crous P.W."/>
            <person name="Henrissat B."/>
            <person name="Nehls U."/>
            <person name="Egli S."/>
            <person name="Spatafora J.W."/>
            <person name="Grigoriev I.V."/>
            <person name="Martin F.M."/>
        </authorList>
    </citation>
    <scope>NUCLEOTIDE SEQUENCE [LARGE SCALE GENOMIC DNA]</scope>
    <source>
        <strain evidence="8 9">CBS 459.81</strain>
    </source>
</reference>
<dbReference type="GO" id="GO:0045944">
    <property type="term" value="P:positive regulation of transcription by RNA polymerase II"/>
    <property type="evidence" value="ECO:0007669"/>
    <property type="project" value="TreeGrafter"/>
</dbReference>
<feature type="compositionally biased region" description="Acidic residues" evidence="6">
    <location>
        <begin position="213"/>
        <end position="226"/>
    </location>
</feature>
<dbReference type="Pfam" id="PF00172">
    <property type="entry name" value="Zn_clus"/>
    <property type="match status" value="1"/>
</dbReference>
<dbReference type="PANTHER" id="PTHR47540">
    <property type="entry name" value="THIAMINE REPRESSIBLE GENES REGULATORY PROTEIN THI5"/>
    <property type="match status" value="1"/>
</dbReference>
<dbReference type="EMBL" id="KV744809">
    <property type="protein sequence ID" value="OCK86104.1"/>
    <property type="molecule type" value="Genomic_DNA"/>
</dbReference>
<evidence type="ECO:0000256" key="3">
    <source>
        <dbReference type="ARBA" id="ARBA00023125"/>
    </source>
</evidence>
<proteinExistence type="predicted"/>
<keyword evidence="3" id="KW-0238">DNA-binding</keyword>
<dbReference type="CDD" id="cd00067">
    <property type="entry name" value="GAL4"/>
    <property type="match status" value="1"/>
</dbReference>
<keyword evidence="2" id="KW-0805">Transcription regulation</keyword>
<dbReference type="SMART" id="SM00066">
    <property type="entry name" value="GAL4"/>
    <property type="match status" value="1"/>
</dbReference>
<dbReference type="OrthoDB" id="2328572at2759"/>
<dbReference type="AlphaFoldDB" id="A0A8E2JL81"/>
<sequence>MPETTSNASTRRSTPHDGTRKLRSACDACHSAKIRCSGGGVPCTRCERDGVRCHYSYRANLGKPKGSLNKKTLERLKRNAEQQQSANSDSNSNSDAQTSHDRTQQFAHSAGSLDCNRTLSVCDPMTTLSSMAPQQQATPLSPSSLDDIMGLGSCSNSLDAPGSSTFPDLPMFDDHMPDFSDSINVDVLHQFSPRILETRAPQSHATAQSAGGESEDSESDDEESEDEAKKLEAFNLFTSACARTSQNGPSLFPSRHGSRHDSRHDSFHIPCASDYNPMPSPAATDSQGRTRMSSLSCNCFQTLTDQLCQLRAVGQNQYPVNSGIDTMLSNTQLTLSSISSFLQCISCSVDTQAFFLASMVLSSTLRLNDTLVHPPGAPCPRLQIRIGNYNASGQLGEVVKMVLVSSELGKLKSLLESFGRKVDALQGEPTTVDFLRFQTRSLERELKRTTRRVGVPDLRGATSRCG</sequence>
<dbReference type="PANTHER" id="PTHR47540:SF2">
    <property type="entry name" value="ZN(II)2CYS6 TRANSCRIPTION FACTOR (EUROFUNG)"/>
    <property type="match status" value="1"/>
</dbReference>
<evidence type="ECO:0000259" key="7">
    <source>
        <dbReference type="PROSITE" id="PS50048"/>
    </source>
</evidence>
<evidence type="ECO:0000256" key="1">
    <source>
        <dbReference type="ARBA" id="ARBA00004123"/>
    </source>
</evidence>
<evidence type="ECO:0000256" key="4">
    <source>
        <dbReference type="ARBA" id="ARBA00023163"/>
    </source>
</evidence>